<organism evidence="1 2">
    <name type="scientific">Massilia glaciei</name>
    <dbReference type="NCBI Taxonomy" id="1524097"/>
    <lineage>
        <taxon>Bacteria</taxon>
        <taxon>Pseudomonadati</taxon>
        <taxon>Pseudomonadota</taxon>
        <taxon>Betaproteobacteria</taxon>
        <taxon>Burkholderiales</taxon>
        <taxon>Oxalobacteraceae</taxon>
        <taxon>Telluria group</taxon>
        <taxon>Massilia</taxon>
    </lineage>
</organism>
<dbReference type="Proteomes" id="UP000241421">
    <property type="component" value="Unassembled WGS sequence"/>
</dbReference>
<dbReference type="SUPFAM" id="SSF51126">
    <property type="entry name" value="Pectin lyase-like"/>
    <property type="match status" value="1"/>
</dbReference>
<proteinExistence type="predicted"/>
<evidence type="ECO:0000313" key="2">
    <source>
        <dbReference type="Proteomes" id="UP000241421"/>
    </source>
</evidence>
<dbReference type="InterPro" id="IPR011050">
    <property type="entry name" value="Pectin_lyase_fold/virulence"/>
</dbReference>
<gene>
    <name evidence="1" type="ORF">C7C56_004515</name>
</gene>
<dbReference type="NCBIfam" id="NF041518">
    <property type="entry name" value="choice_anch_Q"/>
    <property type="match status" value="1"/>
</dbReference>
<keyword evidence="2" id="KW-1185">Reference proteome</keyword>
<comment type="caution">
    <text evidence="1">The sequence shown here is derived from an EMBL/GenBank/DDBJ whole genome shotgun (WGS) entry which is preliminary data.</text>
</comment>
<feature type="non-terminal residue" evidence="1">
    <location>
        <position position="1"/>
    </location>
</feature>
<dbReference type="EMBL" id="PXWF02000062">
    <property type="protein sequence ID" value="PWF54912.1"/>
    <property type="molecule type" value="Genomic_DNA"/>
</dbReference>
<reference evidence="1 2" key="1">
    <citation type="submission" date="2018-04" db="EMBL/GenBank/DDBJ databases">
        <title>Massilia violaceinigra sp. nov., a novel purple-pigmented bacterium isolated from Tianshan glacier, Xinjiang, China.</title>
        <authorList>
            <person name="Wang H."/>
        </authorList>
    </citation>
    <scope>NUCLEOTIDE SEQUENCE [LARGE SCALE GENOMIC DNA]</scope>
    <source>
        <strain evidence="1 2">B448-2</strain>
    </source>
</reference>
<accession>A0A2U2I5D5</accession>
<dbReference type="Gene3D" id="2.160.20.10">
    <property type="entry name" value="Single-stranded right-handed beta-helix, Pectin lyase-like"/>
    <property type="match status" value="1"/>
</dbReference>
<dbReference type="RefSeq" id="WP_219933105.1">
    <property type="nucleotide sequence ID" value="NZ_PXWF02000062.1"/>
</dbReference>
<name>A0A2U2I5D5_9BURK</name>
<protein>
    <recommendedName>
        <fullName evidence="3">Right handed beta helix domain-containing protein</fullName>
    </recommendedName>
</protein>
<evidence type="ECO:0008006" key="3">
    <source>
        <dbReference type="Google" id="ProtNLM"/>
    </source>
</evidence>
<sequence>TGGFRSGTNYDANTTGYKLVATNNTVTGARNLFPCNCFGFQQPTDGNGTIIDSFNKFAYTGKTLVANNIVHDNGGRGIHALNANYLDVFNNTAYRNSTIKITGDGEITLQRTRFVRVWNNIMVASPDRPANLYTLSSDGDFSHNIVFGGNRFTPTPGGVNNRLATDPLFTATSGPFAFQLAPNSPAVNSVHNEGVPGVDVYGAPRPRGQGADVGAVESF</sequence>
<dbReference type="InterPro" id="IPR059226">
    <property type="entry name" value="Choice_anch_Q_dom"/>
</dbReference>
<dbReference type="InterPro" id="IPR012334">
    <property type="entry name" value="Pectin_lyas_fold"/>
</dbReference>
<evidence type="ECO:0000313" key="1">
    <source>
        <dbReference type="EMBL" id="PWF54912.1"/>
    </source>
</evidence>
<dbReference type="AlphaFoldDB" id="A0A2U2I5D5"/>